<dbReference type="Proteomes" id="UP000282423">
    <property type="component" value="Unassembled WGS sequence"/>
</dbReference>
<evidence type="ECO:0000313" key="2">
    <source>
        <dbReference type="Proteomes" id="UP000282423"/>
    </source>
</evidence>
<sequence length="248" mass="29028">MPYFMKKIYLFYFLGIFLFVSCSKDEEMNLGQGIKEIPIYYLELPIIPTPTVNEIKLSYKGRQLTSIIGGFAFMPSAGVPRTVFTDNVYWDVVVKGNRVTLEKKSFDKAITFSNRQELHYQGNKIVERKIFENTNTPIIHKYEYNDDLLKEEQMFRDSQFLSSRTFYYNTAGNLDSLVVSHGFYTHKSVEIFSDYDQKPNRIKGLMVLEELLPRALSKNNYLKKSVISIAESGERVLRQERTWEPQLF</sequence>
<dbReference type="AlphaFoldDB" id="A0A420W443"/>
<accession>A0A420W443</accession>
<name>A0A420W443_9SPHI</name>
<protein>
    <recommendedName>
        <fullName evidence="3">Lipoprotein</fullName>
    </recommendedName>
</protein>
<organism evidence="1 2">
    <name type="scientific">Sphingobacterium puteale</name>
    <dbReference type="NCBI Taxonomy" id="2420510"/>
    <lineage>
        <taxon>Bacteria</taxon>
        <taxon>Pseudomonadati</taxon>
        <taxon>Bacteroidota</taxon>
        <taxon>Sphingobacteriia</taxon>
        <taxon>Sphingobacteriales</taxon>
        <taxon>Sphingobacteriaceae</taxon>
        <taxon>Sphingobacterium</taxon>
    </lineage>
</organism>
<gene>
    <name evidence="1" type="ORF">D7322_01500</name>
</gene>
<proteinExistence type="predicted"/>
<evidence type="ECO:0000313" key="1">
    <source>
        <dbReference type="EMBL" id="RKO73369.1"/>
    </source>
</evidence>
<evidence type="ECO:0008006" key="3">
    <source>
        <dbReference type="Google" id="ProtNLM"/>
    </source>
</evidence>
<dbReference type="EMBL" id="RBWS01000001">
    <property type="protein sequence ID" value="RKO73369.1"/>
    <property type="molecule type" value="Genomic_DNA"/>
</dbReference>
<dbReference type="PROSITE" id="PS51257">
    <property type="entry name" value="PROKAR_LIPOPROTEIN"/>
    <property type="match status" value="1"/>
</dbReference>
<comment type="caution">
    <text evidence="1">The sequence shown here is derived from an EMBL/GenBank/DDBJ whole genome shotgun (WGS) entry which is preliminary data.</text>
</comment>
<keyword evidence="2" id="KW-1185">Reference proteome</keyword>
<reference evidence="1 2" key="1">
    <citation type="submission" date="2018-10" db="EMBL/GenBank/DDBJ databases">
        <title>Sphingobacterium sp. M05W1-28.</title>
        <authorList>
            <person name="Cai H."/>
        </authorList>
    </citation>
    <scope>NUCLEOTIDE SEQUENCE [LARGE SCALE GENOMIC DNA]</scope>
    <source>
        <strain evidence="1 2">M05W1-28</strain>
    </source>
</reference>